<feature type="transmembrane region" description="Helical" evidence="10">
    <location>
        <begin position="171"/>
        <end position="189"/>
    </location>
</feature>
<dbReference type="InterPro" id="IPR027417">
    <property type="entry name" value="P-loop_NTPase"/>
</dbReference>
<keyword evidence="6" id="KW-0067">ATP-binding</keyword>
<feature type="transmembrane region" description="Helical" evidence="10">
    <location>
        <begin position="147"/>
        <end position="165"/>
    </location>
</feature>
<evidence type="ECO:0000256" key="4">
    <source>
        <dbReference type="ARBA" id="ARBA00022692"/>
    </source>
</evidence>
<dbReference type="GO" id="GO:1904680">
    <property type="term" value="F:peptide transmembrane transporter activity"/>
    <property type="evidence" value="ECO:0007669"/>
    <property type="project" value="InterPro"/>
</dbReference>
<evidence type="ECO:0000256" key="8">
    <source>
        <dbReference type="ARBA" id="ARBA00023136"/>
    </source>
</evidence>
<dbReference type="InterPro" id="IPR005898">
    <property type="entry name" value="Cyc_pep_transpt_SyrD/YojI"/>
</dbReference>
<keyword evidence="7 10" id="KW-1133">Transmembrane helix</keyword>
<dbReference type="CDD" id="cd03228">
    <property type="entry name" value="ABCC_MRP_Like"/>
    <property type="match status" value="1"/>
</dbReference>
<evidence type="ECO:0000256" key="3">
    <source>
        <dbReference type="ARBA" id="ARBA00022519"/>
    </source>
</evidence>
<feature type="transmembrane region" description="Helical" evidence="10">
    <location>
        <begin position="254"/>
        <end position="274"/>
    </location>
</feature>
<gene>
    <name evidence="13" type="ORF">AWB64_04798</name>
</gene>
<dbReference type="Pfam" id="PF00005">
    <property type="entry name" value="ABC_tran"/>
    <property type="match status" value="1"/>
</dbReference>
<dbReference type="PROSITE" id="PS50893">
    <property type="entry name" value="ABC_TRANSPORTER_2"/>
    <property type="match status" value="1"/>
</dbReference>
<comment type="subcellular location">
    <subcellularLocation>
        <location evidence="1">Cell membrane</location>
        <topology evidence="1">Multi-pass membrane protein</topology>
    </subcellularLocation>
</comment>
<dbReference type="SUPFAM" id="SSF90123">
    <property type="entry name" value="ABC transporter transmembrane region"/>
    <property type="match status" value="1"/>
</dbReference>
<sequence>MSDTKYGGPSRVVPTSAPAIHVMRDALRLIGRFWPLTLFATVMGCIGGFSTAWLLAAVNDGLHEASGVSERTAWSFVGLCALTVGGNLVAGLANSVVGQKVIAALRKDISSRIVCAPLAAIENYRVHRLLATLNGDIDTISAFTFNFSTYAIALALTLGCIVYLLVLSPLLFGLAAFAILAGLMMARWARRGWTRYYDQVRDAQDDLQKQYRSITEGAKELRMNRGRRRRVYAAQLGGAVDLIASLKTRAMSLFWVHESTSSVLFFVVIGLMVVLQHRLGVASSVVSGFVITLLYVKGPVQQLSSALPALGQAQVSFKRIAELSAEFRSNEPDLLIDAPDVPLPAFETLTLRQASYTFPAPSGARGFALGPVDLEVKRGEIVFIVGENGCGKTTLVKLLLGLYAPQEGELLLNDRTVTHDDADGYRQLFSTVFADYFLFDDFVTDDDANMQLARDTLARLEIAHKVNVENGAFSTTDLSTGQRKRLALVHAMLEARPIIMLDEWAADQDPTFRSVFYRELLPELKRMGRTVIAVSHDDRFFGAADRVVHMSDGRIVSITDDQQSDPVPEMRASGGVSTD</sequence>
<dbReference type="NCBIfam" id="TIGR01194">
    <property type="entry name" value="cyc_pep_trnsptr"/>
    <property type="match status" value="1"/>
</dbReference>
<keyword evidence="5" id="KW-0547">Nucleotide-binding</keyword>
<evidence type="ECO:0000259" key="11">
    <source>
        <dbReference type="PROSITE" id="PS50893"/>
    </source>
</evidence>
<dbReference type="Gene3D" id="3.40.50.300">
    <property type="entry name" value="P-loop containing nucleotide triphosphate hydrolases"/>
    <property type="match status" value="1"/>
</dbReference>
<dbReference type="InterPro" id="IPR003439">
    <property type="entry name" value="ABC_transporter-like_ATP-bd"/>
</dbReference>
<dbReference type="GO" id="GO:0005524">
    <property type="term" value="F:ATP binding"/>
    <property type="evidence" value="ECO:0007669"/>
    <property type="project" value="UniProtKB-KW"/>
</dbReference>
<dbReference type="InterPro" id="IPR003593">
    <property type="entry name" value="AAA+_ATPase"/>
</dbReference>
<evidence type="ECO:0000256" key="10">
    <source>
        <dbReference type="SAM" id="Phobius"/>
    </source>
</evidence>
<evidence type="ECO:0000256" key="9">
    <source>
        <dbReference type="SAM" id="MobiDB-lite"/>
    </source>
</evidence>
<feature type="region of interest" description="Disordered" evidence="9">
    <location>
        <begin position="558"/>
        <end position="579"/>
    </location>
</feature>
<evidence type="ECO:0000256" key="5">
    <source>
        <dbReference type="ARBA" id="ARBA00022741"/>
    </source>
</evidence>
<dbReference type="InterPro" id="IPR039421">
    <property type="entry name" value="Type_1_exporter"/>
</dbReference>
<dbReference type="PANTHER" id="PTHR24221">
    <property type="entry name" value="ATP-BINDING CASSETTE SUB-FAMILY B"/>
    <property type="match status" value="1"/>
</dbReference>
<evidence type="ECO:0000256" key="1">
    <source>
        <dbReference type="ARBA" id="ARBA00004651"/>
    </source>
</evidence>
<feature type="domain" description="ABC transporter" evidence="11">
    <location>
        <begin position="351"/>
        <end position="577"/>
    </location>
</feature>
<evidence type="ECO:0000259" key="12">
    <source>
        <dbReference type="PROSITE" id="PS50929"/>
    </source>
</evidence>
<name>A0A158HLL2_CABSO</name>
<dbReference type="PANTHER" id="PTHR24221:SF654">
    <property type="entry name" value="ATP-BINDING CASSETTE SUB-FAMILY B MEMBER 6"/>
    <property type="match status" value="1"/>
</dbReference>
<evidence type="ECO:0000313" key="14">
    <source>
        <dbReference type="Proteomes" id="UP000054893"/>
    </source>
</evidence>
<dbReference type="GO" id="GO:0015833">
    <property type="term" value="P:peptide transport"/>
    <property type="evidence" value="ECO:0007669"/>
    <property type="project" value="InterPro"/>
</dbReference>
<dbReference type="EMBL" id="FCOC02000018">
    <property type="protein sequence ID" value="SAL45292.1"/>
    <property type="molecule type" value="Genomic_DNA"/>
</dbReference>
<reference evidence="13 14" key="1">
    <citation type="submission" date="2016-01" db="EMBL/GenBank/DDBJ databases">
        <authorList>
            <person name="Oliw E.H."/>
        </authorList>
    </citation>
    <scope>NUCLEOTIDE SEQUENCE [LARGE SCALE GENOMIC DNA]</scope>
    <source>
        <strain evidence="13">LMG 22029</strain>
    </source>
</reference>
<dbReference type="Proteomes" id="UP000054893">
    <property type="component" value="Unassembled WGS sequence"/>
</dbReference>
<keyword evidence="3" id="KW-0997">Cell inner membrane</keyword>
<protein>
    <submittedName>
        <fullName evidence="13">Cyclic peptide transporter</fullName>
    </submittedName>
</protein>
<dbReference type="Pfam" id="PF00664">
    <property type="entry name" value="ABC_membrane"/>
    <property type="match status" value="1"/>
</dbReference>
<feature type="transmembrane region" description="Helical" evidence="10">
    <location>
        <begin position="76"/>
        <end position="97"/>
    </location>
</feature>
<organism evidence="13 14">
    <name type="scientific">Caballeronia sordidicola</name>
    <name type="common">Burkholderia sordidicola</name>
    <dbReference type="NCBI Taxonomy" id="196367"/>
    <lineage>
        <taxon>Bacteria</taxon>
        <taxon>Pseudomonadati</taxon>
        <taxon>Pseudomonadota</taxon>
        <taxon>Betaproteobacteria</taxon>
        <taxon>Burkholderiales</taxon>
        <taxon>Burkholderiaceae</taxon>
        <taxon>Caballeronia</taxon>
    </lineage>
</organism>
<keyword evidence="8 10" id="KW-0472">Membrane</keyword>
<evidence type="ECO:0000256" key="6">
    <source>
        <dbReference type="ARBA" id="ARBA00022840"/>
    </source>
</evidence>
<feature type="transmembrane region" description="Helical" evidence="10">
    <location>
        <begin position="33"/>
        <end position="56"/>
    </location>
</feature>
<keyword evidence="2" id="KW-1003">Cell membrane</keyword>
<dbReference type="GO" id="GO:0016887">
    <property type="term" value="F:ATP hydrolysis activity"/>
    <property type="evidence" value="ECO:0007669"/>
    <property type="project" value="InterPro"/>
</dbReference>
<dbReference type="Gene3D" id="1.20.1560.10">
    <property type="entry name" value="ABC transporter type 1, transmembrane domain"/>
    <property type="match status" value="1"/>
</dbReference>
<evidence type="ECO:0000256" key="7">
    <source>
        <dbReference type="ARBA" id="ARBA00022989"/>
    </source>
</evidence>
<dbReference type="InterPro" id="IPR036640">
    <property type="entry name" value="ABC1_TM_sf"/>
</dbReference>
<dbReference type="SMART" id="SM00382">
    <property type="entry name" value="AAA"/>
    <property type="match status" value="1"/>
</dbReference>
<dbReference type="RefSeq" id="WP_063493267.1">
    <property type="nucleotide sequence ID" value="NZ_FCOC02000018.1"/>
</dbReference>
<dbReference type="FunFam" id="3.40.50.300:FF:001035">
    <property type="entry name" value="ABC transporter ATP-binding protein YojI"/>
    <property type="match status" value="1"/>
</dbReference>
<dbReference type="InterPro" id="IPR011527">
    <property type="entry name" value="ABC1_TM_dom"/>
</dbReference>
<keyword evidence="4 10" id="KW-0812">Transmembrane</keyword>
<evidence type="ECO:0000256" key="2">
    <source>
        <dbReference type="ARBA" id="ARBA00022475"/>
    </source>
</evidence>
<dbReference type="GO" id="GO:0034040">
    <property type="term" value="F:ATPase-coupled lipid transmembrane transporter activity"/>
    <property type="evidence" value="ECO:0007669"/>
    <property type="project" value="TreeGrafter"/>
</dbReference>
<dbReference type="SUPFAM" id="SSF52540">
    <property type="entry name" value="P-loop containing nucleoside triphosphate hydrolases"/>
    <property type="match status" value="1"/>
</dbReference>
<dbReference type="OrthoDB" id="9760776at2"/>
<dbReference type="AlphaFoldDB" id="A0A158HLL2"/>
<dbReference type="PROSITE" id="PS50929">
    <property type="entry name" value="ABC_TM1F"/>
    <property type="match status" value="1"/>
</dbReference>
<evidence type="ECO:0000313" key="13">
    <source>
        <dbReference type="EMBL" id="SAL45292.1"/>
    </source>
</evidence>
<proteinExistence type="predicted"/>
<dbReference type="GO" id="GO:0005886">
    <property type="term" value="C:plasma membrane"/>
    <property type="evidence" value="ECO:0007669"/>
    <property type="project" value="UniProtKB-SubCell"/>
</dbReference>
<feature type="domain" description="ABC transmembrane type-1" evidence="12">
    <location>
        <begin position="36"/>
        <end position="312"/>
    </location>
</feature>
<accession>A0A158HLL2</accession>
<dbReference type="GO" id="GO:0140359">
    <property type="term" value="F:ABC-type transporter activity"/>
    <property type="evidence" value="ECO:0007669"/>
    <property type="project" value="InterPro"/>
</dbReference>